<sequence>MNRRNFLRGIGATLALPTFASMMPSKLLAATQALETATTPTGAPLRTAFVAFPNGAIPDRWWPTGGMSDFAFGETLSPLQGLRDRFQVLGGLDHLNANPGNDGGGDHARGNGVFLTGVRLKKSATDVQAGISIDQVIAREIGDLTRFPSLELTCDANRKSSGCDSGYSCAYQYNISWKSPTTPMTPENNPRLVFERLFGAGEQGHRQANAQQRMENRRSVLDFVMDDARSLQRRLAHDDREKLDQYLTGVRDVESRIQRAEKFGPNVDPARKTPEGIPESHADYVQVMYDMMLLAFKTDSTRVCTFVLGHDGDNRSFSEIGISEGHHDLSHHQNNAERVDKVATIDRWYVEQFANFLQRMDETEDVDGNSLLHNSRIVYGSGNADGNRHTHHDLPVLLAGGGGGMLKPGRFVKHSNQPMTNLYLSLADQVGVKNLERFGDSTGRLANI</sequence>
<accession>A0AAE9ZW78</accession>
<proteinExistence type="predicted"/>
<feature type="signal peptide" evidence="1">
    <location>
        <begin position="1"/>
        <end position="29"/>
    </location>
</feature>
<dbReference type="Pfam" id="PF07586">
    <property type="entry name" value="HXXSHH"/>
    <property type="match status" value="1"/>
</dbReference>
<evidence type="ECO:0000313" key="3">
    <source>
        <dbReference type="Proteomes" id="UP001218638"/>
    </source>
</evidence>
<organism evidence="2 3">
    <name type="scientific">Synoicihabitans lomoniglobus</name>
    <dbReference type="NCBI Taxonomy" id="2909285"/>
    <lineage>
        <taxon>Bacteria</taxon>
        <taxon>Pseudomonadati</taxon>
        <taxon>Verrucomicrobiota</taxon>
        <taxon>Opitutia</taxon>
        <taxon>Opitutales</taxon>
        <taxon>Opitutaceae</taxon>
        <taxon>Synoicihabitans</taxon>
    </lineage>
</organism>
<dbReference type="Proteomes" id="UP001218638">
    <property type="component" value="Chromosome"/>
</dbReference>
<keyword evidence="3" id="KW-1185">Reference proteome</keyword>
<name>A0AAE9ZW78_9BACT</name>
<feature type="chain" id="PRO_5041932069" evidence="1">
    <location>
        <begin position="30"/>
        <end position="448"/>
    </location>
</feature>
<dbReference type="RefSeq" id="WP_330932061.1">
    <property type="nucleotide sequence ID" value="NZ_CP119075.1"/>
</dbReference>
<gene>
    <name evidence="2" type="ORF">PXH66_14975</name>
</gene>
<dbReference type="InterPro" id="IPR011447">
    <property type="entry name" value="DUF1552"/>
</dbReference>
<dbReference type="EMBL" id="CP119075">
    <property type="protein sequence ID" value="WED63638.1"/>
    <property type="molecule type" value="Genomic_DNA"/>
</dbReference>
<protein>
    <submittedName>
        <fullName evidence="2">DUF1552 domain-containing protein</fullName>
    </submittedName>
</protein>
<dbReference type="KEGG" id="slom:PXH66_14975"/>
<dbReference type="AlphaFoldDB" id="A0AAE9ZW78"/>
<keyword evidence="1" id="KW-0732">Signal</keyword>
<evidence type="ECO:0000313" key="2">
    <source>
        <dbReference type="EMBL" id="WED63638.1"/>
    </source>
</evidence>
<evidence type="ECO:0000256" key="1">
    <source>
        <dbReference type="SAM" id="SignalP"/>
    </source>
</evidence>
<reference evidence="2" key="1">
    <citation type="submission" date="2023-03" db="EMBL/GenBank/DDBJ databases">
        <title>Lomoglobus Profundus gen. nov., sp. nov., a novel member of the phylum Verrucomicrobia, isolated from deep-marine sediment of South China Sea.</title>
        <authorList>
            <person name="Ahmad T."/>
            <person name="Ishaq S.E."/>
            <person name="Wang F."/>
        </authorList>
    </citation>
    <scope>NUCLEOTIDE SEQUENCE</scope>
    <source>
        <strain evidence="2">LMO-M01</strain>
    </source>
</reference>